<organism evidence="1 2">
    <name type="scientific">Sporichthya brevicatena</name>
    <dbReference type="NCBI Taxonomy" id="171442"/>
    <lineage>
        <taxon>Bacteria</taxon>
        <taxon>Bacillati</taxon>
        <taxon>Actinomycetota</taxon>
        <taxon>Actinomycetes</taxon>
        <taxon>Sporichthyales</taxon>
        <taxon>Sporichthyaceae</taxon>
        <taxon>Sporichthya</taxon>
    </lineage>
</organism>
<comment type="caution">
    <text evidence="1">The sequence shown here is derived from an EMBL/GenBank/DDBJ whole genome shotgun (WGS) entry which is preliminary data.</text>
</comment>
<reference evidence="1 2" key="1">
    <citation type="journal article" date="2019" name="Int. J. Syst. Evol. Microbiol.">
        <title>The Global Catalogue of Microorganisms (GCM) 10K type strain sequencing project: providing services to taxonomists for standard genome sequencing and annotation.</title>
        <authorList>
            <consortium name="The Broad Institute Genomics Platform"/>
            <consortium name="The Broad Institute Genome Sequencing Center for Infectious Disease"/>
            <person name="Wu L."/>
            <person name="Ma J."/>
        </authorList>
    </citation>
    <scope>NUCLEOTIDE SEQUENCE [LARGE SCALE GENOMIC DNA]</scope>
    <source>
        <strain evidence="1 2">JCM 10671</strain>
    </source>
</reference>
<dbReference type="EMBL" id="BAAAHE010000007">
    <property type="protein sequence ID" value="GAA0609947.1"/>
    <property type="molecule type" value="Genomic_DNA"/>
</dbReference>
<protein>
    <submittedName>
        <fullName evidence="1">Uncharacterized protein</fullName>
    </submittedName>
</protein>
<sequence>MAGSVAVGAAPAWAYFSAGGTISGSTTLATATSFTATGTATGVYPGAAFDLLLTVPHTSALTIQAITPGPGSTTVTNAPGCTHPDITFNFTALPVVLAADVPSVVLANAVVMGVNAQNACQGGTFTFPVTVTAVQ</sequence>
<evidence type="ECO:0000313" key="1">
    <source>
        <dbReference type="EMBL" id="GAA0609947.1"/>
    </source>
</evidence>
<keyword evidence="2" id="KW-1185">Reference proteome</keyword>
<gene>
    <name evidence="1" type="ORF">GCM10009547_10030</name>
</gene>
<name>A0ABN1GEQ0_9ACTN</name>
<evidence type="ECO:0000313" key="2">
    <source>
        <dbReference type="Proteomes" id="UP001500957"/>
    </source>
</evidence>
<dbReference type="Proteomes" id="UP001500957">
    <property type="component" value="Unassembled WGS sequence"/>
</dbReference>
<proteinExistence type="predicted"/>
<accession>A0ABN1GEQ0</accession>